<feature type="domain" description="Inositol polyphosphate-related phosphatase" evidence="3">
    <location>
        <begin position="1"/>
        <end position="193"/>
    </location>
</feature>
<dbReference type="InterPro" id="IPR036691">
    <property type="entry name" value="Endo/exonu/phosph_ase_sf"/>
</dbReference>
<dbReference type="SUPFAM" id="SSF56219">
    <property type="entry name" value="DNase I-like"/>
    <property type="match status" value="1"/>
</dbReference>
<comment type="caution">
    <text evidence="4">The sequence shown here is derived from an EMBL/GenBank/DDBJ whole genome shotgun (WGS) entry which is preliminary data.</text>
</comment>
<protein>
    <submittedName>
        <fullName evidence="4">Type I inositol 1,4,5-trisphosphate 5-phosphatase CVP2</fullName>
    </submittedName>
</protein>
<dbReference type="InterPro" id="IPR000300">
    <property type="entry name" value="IPPc"/>
</dbReference>
<dbReference type="AlphaFoldDB" id="A0AAV9B8W0"/>
<evidence type="ECO:0000259" key="3">
    <source>
        <dbReference type="SMART" id="SM00128"/>
    </source>
</evidence>
<keyword evidence="2" id="KW-0378">Hydrolase</keyword>
<dbReference type="PANTHER" id="PTHR45666">
    <property type="entry name" value="TYPE IV INOSITOL POLYPHOSPHATE 5-PHOSPHATASE 9"/>
    <property type="match status" value="1"/>
</dbReference>
<dbReference type="Gene3D" id="3.60.10.10">
    <property type="entry name" value="Endonuclease/exonuclease/phosphatase"/>
    <property type="match status" value="1"/>
</dbReference>
<dbReference type="GO" id="GO:0004445">
    <property type="term" value="F:inositol-polyphosphate 5-phosphatase activity"/>
    <property type="evidence" value="ECO:0007669"/>
    <property type="project" value="InterPro"/>
</dbReference>
<proteinExistence type="inferred from homology"/>
<keyword evidence="5" id="KW-1185">Reference proteome</keyword>
<dbReference type="SMART" id="SM00128">
    <property type="entry name" value="IPPc"/>
    <property type="match status" value="1"/>
</dbReference>
<name>A0AAV9B8W0_ACOGR</name>
<organism evidence="4 5">
    <name type="scientific">Acorus gramineus</name>
    <name type="common">Dwarf sweet flag</name>
    <dbReference type="NCBI Taxonomy" id="55184"/>
    <lineage>
        <taxon>Eukaryota</taxon>
        <taxon>Viridiplantae</taxon>
        <taxon>Streptophyta</taxon>
        <taxon>Embryophyta</taxon>
        <taxon>Tracheophyta</taxon>
        <taxon>Spermatophyta</taxon>
        <taxon>Magnoliopsida</taxon>
        <taxon>Liliopsida</taxon>
        <taxon>Acoraceae</taxon>
        <taxon>Acorus</taxon>
    </lineage>
</organism>
<dbReference type="Pfam" id="PF22669">
    <property type="entry name" value="Exo_endo_phos2"/>
    <property type="match status" value="1"/>
</dbReference>
<evidence type="ECO:0000256" key="2">
    <source>
        <dbReference type="ARBA" id="ARBA00022801"/>
    </source>
</evidence>
<reference evidence="4" key="2">
    <citation type="submission" date="2023-06" db="EMBL/GenBank/DDBJ databases">
        <authorList>
            <person name="Ma L."/>
            <person name="Liu K.-W."/>
            <person name="Li Z."/>
            <person name="Hsiao Y.-Y."/>
            <person name="Qi Y."/>
            <person name="Fu T."/>
            <person name="Tang G."/>
            <person name="Zhang D."/>
            <person name="Sun W.-H."/>
            <person name="Liu D.-K."/>
            <person name="Li Y."/>
            <person name="Chen G.-Z."/>
            <person name="Liu X.-D."/>
            <person name="Liao X.-Y."/>
            <person name="Jiang Y.-T."/>
            <person name="Yu X."/>
            <person name="Hao Y."/>
            <person name="Huang J."/>
            <person name="Zhao X.-W."/>
            <person name="Ke S."/>
            <person name="Chen Y.-Y."/>
            <person name="Wu W.-L."/>
            <person name="Hsu J.-L."/>
            <person name="Lin Y.-F."/>
            <person name="Huang M.-D."/>
            <person name="Li C.-Y."/>
            <person name="Huang L."/>
            <person name="Wang Z.-W."/>
            <person name="Zhao X."/>
            <person name="Zhong W.-Y."/>
            <person name="Peng D.-H."/>
            <person name="Ahmad S."/>
            <person name="Lan S."/>
            <person name="Zhang J.-S."/>
            <person name="Tsai W.-C."/>
            <person name="Van De Peer Y."/>
            <person name="Liu Z.-J."/>
        </authorList>
    </citation>
    <scope>NUCLEOTIDE SEQUENCE</scope>
    <source>
        <strain evidence="4">SCP</strain>
        <tissue evidence="4">Leaves</tissue>
    </source>
</reference>
<comment type="similarity">
    <text evidence="1">Belongs to the inositol polyphosphate 5-phosphatase family.</text>
</comment>
<sequence>MVGLFISVWVKRELLRKYYVSEARVCAVGCGVMGYLGNKGSVSVSFRIEGTSFCFIVAHLASGERKGDEARRNYQVSKILQRTAFAHQGGDEFHHPKAIFGHDRIFWFGDLNYRLFIDDALARELINKQDWRALKSFDQLKQEQGEDGVFQGWREGDIEFAPTYKYSSSNGNHYSGSLPSRTGEKQRTPAWYV</sequence>
<dbReference type="GO" id="GO:0004439">
    <property type="term" value="F:phosphatidylinositol-4,5-bisphosphate 5-phosphatase activity"/>
    <property type="evidence" value="ECO:0007669"/>
    <property type="project" value="TreeGrafter"/>
</dbReference>
<dbReference type="GO" id="GO:0046856">
    <property type="term" value="P:phosphatidylinositol dephosphorylation"/>
    <property type="evidence" value="ECO:0007669"/>
    <property type="project" value="InterPro"/>
</dbReference>
<dbReference type="PANTHER" id="PTHR45666:SF7">
    <property type="entry name" value="TYPE IV INOSITOL POLYPHOSPHATE 5-PHOSPHATASE 6-LIKE"/>
    <property type="match status" value="1"/>
</dbReference>
<evidence type="ECO:0000256" key="1">
    <source>
        <dbReference type="ARBA" id="ARBA00010768"/>
    </source>
</evidence>
<dbReference type="EMBL" id="JAUJYN010000004">
    <property type="protein sequence ID" value="KAK1272906.1"/>
    <property type="molecule type" value="Genomic_DNA"/>
</dbReference>
<evidence type="ECO:0000313" key="5">
    <source>
        <dbReference type="Proteomes" id="UP001179952"/>
    </source>
</evidence>
<accession>A0AAV9B8W0</accession>
<reference evidence="4" key="1">
    <citation type="journal article" date="2023" name="Nat. Commun.">
        <title>Diploid and tetraploid genomes of Acorus and the evolution of monocots.</title>
        <authorList>
            <person name="Ma L."/>
            <person name="Liu K.W."/>
            <person name="Li Z."/>
            <person name="Hsiao Y.Y."/>
            <person name="Qi Y."/>
            <person name="Fu T."/>
            <person name="Tang G.D."/>
            <person name="Zhang D."/>
            <person name="Sun W.H."/>
            <person name="Liu D.K."/>
            <person name="Li Y."/>
            <person name="Chen G.Z."/>
            <person name="Liu X.D."/>
            <person name="Liao X.Y."/>
            <person name="Jiang Y.T."/>
            <person name="Yu X."/>
            <person name="Hao Y."/>
            <person name="Huang J."/>
            <person name="Zhao X.W."/>
            <person name="Ke S."/>
            <person name="Chen Y.Y."/>
            <person name="Wu W.L."/>
            <person name="Hsu J.L."/>
            <person name="Lin Y.F."/>
            <person name="Huang M.D."/>
            <person name="Li C.Y."/>
            <person name="Huang L."/>
            <person name="Wang Z.W."/>
            <person name="Zhao X."/>
            <person name="Zhong W.Y."/>
            <person name="Peng D.H."/>
            <person name="Ahmad S."/>
            <person name="Lan S."/>
            <person name="Zhang J.S."/>
            <person name="Tsai W.C."/>
            <person name="Van de Peer Y."/>
            <person name="Liu Z.J."/>
        </authorList>
    </citation>
    <scope>NUCLEOTIDE SEQUENCE</scope>
    <source>
        <strain evidence="4">SCP</strain>
    </source>
</reference>
<evidence type="ECO:0000313" key="4">
    <source>
        <dbReference type="EMBL" id="KAK1272906.1"/>
    </source>
</evidence>
<gene>
    <name evidence="4" type="ORF">QJS04_geneDACA022425</name>
</gene>
<dbReference type="InterPro" id="IPR045849">
    <property type="entry name" value="IP5P_plant"/>
</dbReference>
<dbReference type="GO" id="GO:0034485">
    <property type="term" value="F:phosphatidylinositol-3,4,5-trisphosphate 5-phosphatase activity"/>
    <property type="evidence" value="ECO:0007669"/>
    <property type="project" value="TreeGrafter"/>
</dbReference>
<dbReference type="Proteomes" id="UP001179952">
    <property type="component" value="Unassembled WGS sequence"/>
</dbReference>